<keyword evidence="9" id="KW-0406">Ion transport</keyword>
<evidence type="ECO:0000256" key="14">
    <source>
        <dbReference type="PROSITE-ProRule" id="PRU01360"/>
    </source>
</evidence>
<dbReference type="FunFam" id="2.170.130.10:FF:000001">
    <property type="entry name" value="Catecholate siderophore TonB-dependent receptor"/>
    <property type="match status" value="1"/>
</dbReference>
<dbReference type="InterPro" id="IPR037066">
    <property type="entry name" value="Plug_dom_sf"/>
</dbReference>
<dbReference type="SMART" id="SM00965">
    <property type="entry name" value="STN"/>
    <property type="match status" value="1"/>
</dbReference>
<dbReference type="SUPFAM" id="SSF56935">
    <property type="entry name" value="Porins"/>
    <property type="match status" value="1"/>
</dbReference>
<dbReference type="Proteomes" id="UP000469949">
    <property type="component" value="Unassembled WGS sequence"/>
</dbReference>
<sequence>MNGRQTGNAERNGRRMAAGLSGFAVLAAAMPNPVVAAIDAGHGPVAASTIRPIMRVSTVTQSDEAIVFAIPAGPLDEALAAYGGASGVQLIYDARTSGRVRSPGLSGDFSREEGLRQLLAGTGLVPQFAGERMATLVRVVAEAVPALAPDTAVTLDMLEVMGDGTVGPFNGYVARRSATATKTGTPILETPQAINVIGRKEIEDRQAQTLTQALQYTPGVIGQYGNTDLRVDWLTVRGFVPGRYLDGLRLPFGARGYAQPRIEPYGLERIELLKGPSSGLYGQNAPGGLLNLVSKRPTAVPFREIQLQTGSFGRAQGAFDLSGPVDPDGRILYRLTGLARTTGTQIDYLEEDRLFIAPSVTFRPDADTSLTLLSQYLKIDSPGGGAPQALPTLGTLYTNPNGRIPTRRFIGEPNYDRFRVEQAFIGYAFEHRFDDVWTVRQNLRFSHVDTDTQRVQAIALGGDGRTLSRYAWAFPERSDLFNIDNQAEARFRTGPFAHTLLFGLDYLREDARYDESQLRIVPSINVFTPVYAGTVTRPPIGTRITQARNQTGLYAQDEIRFGGFTLTLSGRQDWADAVTRTRTVTSGALTQVRQEDAAFTGRVGLSYFFDGGFAPYVSYATSFLPTSGTNRIGSPFAPTTGEQIEAGIKVQPPGTNLLLTGAVFDLTQQNVLTPDSVDFRFNTQAGEARVRGVELEAKASLTDNLDLIASYAGMSSEFTRANANAAGVSIVGNELPFVPRHQAAAWLDYTVRTGPLAGFGLGAGVRYIGASVGDNANLYRIPVVTLVDAAIRYDFGYRHPALKGVDLAVNATNLFDKTYVTTCIAATGCYYGNRQTILATLRYRW</sequence>
<dbReference type="Pfam" id="PF07715">
    <property type="entry name" value="Plug"/>
    <property type="match status" value="1"/>
</dbReference>
<proteinExistence type="inferred from homology"/>
<dbReference type="InterPro" id="IPR011662">
    <property type="entry name" value="Secretin/TonB_short_N"/>
</dbReference>
<evidence type="ECO:0000256" key="3">
    <source>
        <dbReference type="ARBA" id="ARBA00022448"/>
    </source>
</evidence>
<keyword evidence="8" id="KW-0408">Iron</keyword>
<reference evidence="18 19" key="1">
    <citation type="submission" date="2019-10" db="EMBL/GenBank/DDBJ databases">
        <title>Draft Genome Sequence of the Caffeine Degrading Methylotroph Methylorubrum populi PINKEL.</title>
        <authorList>
            <person name="Dawson S.C."/>
            <person name="Zhang X."/>
            <person name="Wright M.E."/>
            <person name="Sharma G."/>
            <person name="Langner J.T."/>
            <person name="Ditty J.L."/>
            <person name="Subuyuj G.A."/>
        </authorList>
    </citation>
    <scope>NUCLEOTIDE SEQUENCE [LARGE SCALE GENOMIC DNA]</scope>
    <source>
        <strain evidence="18 19">Pinkel</strain>
    </source>
</reference>
<evidence type="ECO:0000256" key="8">
    <source>
        <dbReference type="ARBA" id="ARBA00023004"/>
    </source>
</evidence>
<evidence type="ECO:0000256" key="15">
    <source>
        <dbReference type="RuleBase" id="RU003357"/>
    </source>
</evidence>
<keyword evidence="13 14" id="KW-0998">Cell outer membrane</keyword>
<evidence type="ECO:0000313" key="19">
    <source>
        <dbReference type="Proteomes" id="UP000469949"/>
    </source>
</evidence>
<dbReference type="Gene3D" id="2.170.130.10">
    <property type="entry name" value="TonB-dependent receptor, plug domain"/>
    <property type="match status" value="1"/>
</dbReference>
<keyword evidence="7 16" id="KW-0732">Signal</keyword>
<evidence type="ECO:0000256" key="9">
    <source>
        <dbReference type="ARBA" id="ARBA00023065"/>
    </source>
</evidence>
<evidence type="ECO:0000256" key="16">
    <source>
        <dbReference type="SAM" id="SignalP"/>
    </source>
</evidence>
<dbReference type="GO" id="GO:0038023">
    <property type="term" value="F:signaling receptor activity"/>
    <property type="evidence" value="ECO:0007669"/>
    <property type="project" value="InterPro"/>
</dbReference>
<keyword evidence="11 14" id="KW-0472">Membrane</keyword>
<dbReference type="InterPro" id="IPR000531">
    <property type="entry name" value="Beta-barrel_TonB"/>
</dbReference>
<keyword evidence="6 14" id="KW-0812">Transmembrane</keyword>
<dbReference type="Pfam" id="PF00593">
    <property type="entry name" value="TonB_dep_Rec_b-barrel"/>
    <property type="match status" value="1"/>
</dbReference>
<dbReference type="PANTHER" id="PTHR32552:SF68">
    <property type="entry name" value="FERRICHROME OUTER MEMBRANE TRANSPORTER_PHAGE RECEPTOR"/>
    <property type="match status" value="1"/>
</dbReference>
<dbReference type="GO" id="GO:0015344">
    <property type="term" value="F:siderophore uptake transmembrane transporter activity"/>
    <property type="evidence" value="ECO:0007669"/>
    <property type="project" value="TreeGrafter"/>
</dbReference>
<keyword evidence="4 14" id="KW-1134">Transmembrane beta strand</keyword>
<feature type="domain" description="Secretin/TonB short N-terminal" evidence="17">
    <location>
        <begin position="88"/>
        <end position="139"/>
    </location>
</feature>
<dbReference type="GO" id="GO:0015891">
    <property type="term" value="P:siderophore transport"/>
    <property type="evidence" value="ECO:0007669"/>
    <property type="project" value="InterPro"/>
</dbReference>
<evidence type="ECO:0000256" key="5">
    <source>
        <dbReference type="ARBA" id="ARBA00022496"/>
    </source>
</evidence>
<gene>
    <name evidence="18" type="ORF">F8B43_3972</name>
</gene>
<dbReference type="CDD" id="cd01347">
    <property type="entry name" value="ligand_gated_channel"/>
    <property type="match status" value="1"/>
</dbReference>
<dbReference type="InterPro" id="IPR036942">
    <property type="entry name" value="Beta-barrel_TonB_sf"/>
</dbReference>
<keyword evidence="10 15" id="KW-0798">TonB box</keyword>
<keyword evidence="5" id="KW-0410">Iron transport</keyword>
<evidence type="ECO:0000256" key="1">
    <source>
        <dbReference type="ARBA" id="ARBA00004571"/>
    </source>
</evidence>
<dbReference type="Gene3D" id="3.55.50.30">
    <property type="match status" value="1"/>
</dbReference>
<keyword evidence="3 14" id="KW-0813">Transport</keyword>
<organism evidence="18 19">
    <name type="scientific">Methylorubrum populi</name>
    <dbReference type="NCBI Taxonomy" id="223967"/>
    <lineage>
        <taxon>Bacteria</taxon>
        <taxon>Pseudomonadati</taxon>
        <taxon>Pseudomonadota</taxon>
        <taxon>Alphaproteobacteria</taxon>
        <taxon>Hyphomicrobiales</taxon>
        <taxon>Methylobacteriaceae</taxon>
        <taxon>Methylorubrum</taxon>
    </lineage>
</organism>
<name>A0A833N2K5_9HYPH</name>
<evidence type="ECO:0000256" key="6">
    <source>
        <dbReference type="ARBA" id="ARBA00022692"/>
    </source>
</evidence>
<dbReference type="InterPro" id="IPR012910">
    <property type="entry name" value="Plug_dom"/>
</dbReference>
<dbReference type="EMBL" id="WEKV01000014">
    <property type="protein sequence ID" value="KAB7784049.1"/>
    <property type="molecule type" value="Genomic_DNA"/>
</dbReference>
<comment type="similarity">
    <text evidence="2 14 15">Belongs to the TonB-dependent receptor family.</text>
</comment>
<feature type="chain" id="PRO_5032519400" evidence="16">
    <location>
        <begin position="37"/>
        <end position="845"/>
    </location>
</feature>
<evidence type="ECO:0000259" key="17">
    <source>
        <dbReference type="SMART" id="SM00965"/>
    </source>
</evidence>
<accession>A0A833N2K5</accession>
<comment type="subcellular location">
    <subcellularLocation>
        <location evidence="1 14">Cell outer membrane</location>
        <topology evidence="1 14">Multi-pass membrane protein</topology>
    </subcellularLocation>
</comment>
<dbReference type="GO" id="GO:0009279">
    <property type="term" value="C:cell outer membrane"/>
    <property type="evidence" value="ECO:0007669"/>
    <property type="project" value="UniProtKB-SubCell"/>
</dbReference>
<keyword evidence="12 18" id="KW-0675">Receptor</keyword>
<evidence type="ECO:0000313" key="18">
    <source>
        <dbReference type="EMBL" id="KAB7784049.1"/>
    </source>
</evidence>
<feature type="signal peptide" evidence="16">
    <location>
        <begin position="1"/>
        <end position="36"/>
    </location>
</feature>
<dbReference type="PANTHER" id="PTHR32552">
    <property type="entry name" value="FERRICHROME IRON RECEPTOR-RELATED"/>
    <property type="match status" value="1"/>
</dbReference>
<dbReference type="Gene3D" id="2.40.170.20">
    <property type="entry name" value="TonB-dependent receptor, beta-barrel domain"/>
    <property type="match status" value="1"/>
</dbReference>
<evidence type="ECO:0000256" key="4">
    <source>
        <dbReference type="ARBA" id="ARBA00022452"/>
    </source>
</evidence>
<dbReference type="PROSITE" id="PS52016">
    <property type="entry name" value="TONB_DEPENDENT_REC_3"/>
    <property type="match status" value="1"/>
</dbReference>
<comment type="caution">
    <text evidence="18">The sequence shown here is derived from an EMBL/GenBank/DDBJ whole genome shotgun (WGS) entry which is preliminary data.</text>
</comment>
<dbReference type="NCBIfam" id="TIGR01783">
    <property type="entry name" value="TonB-siderophor"/>
    <property type="match status" value="1"/>
</dbReference>
<dbReference type="InterPro" id="IPR010105">
    <property type="entry name" value="TonB_sidphr_rcpt"/>
</dbReference>
<evidence type="ECO:0000256" key="11">
    <source>
        <dbReference type="ARBA" id="ARBA00023136"/>
    </source>
</evidence>
<dbReference type="InterPro" id="IPR039426">
    <property type="entry name" value="TonB-dep_rcpt-like"/>
</dbReference>
<dbReference type="AlphaFoldDB" id="A0A833N2K5"/>
<evidence type="ECO:0000256" key="12">
    <source>
        <dbReference type="ARBA" id="ARBA00023170"/>
    </source>
</evidence>
<protein>
    <submittedName>
        <fullName evidence="18">Ferrichrome-iron receptor</fullName>
    </submittedName>
</protein>
<evidence type="ECO:0000256" key="13">
    <source>
        <dbReference type="ARBA" id="ARBA00023237"/>
    </source>
</evidence>
<evidence type="ECO:0000256" key="10">
    <source>
        <dbReference type="ARBA" id="ARBA00023077"/>
    </source>
</evidence>
<evidence type="ECO:0000256" key="2">
    <source>
        <dbReference type="ARBA" id="ARBA00009810"/>
    </source>
</evidence>
<dbReference type="FunFam" id="2.40.170.20:FF:000005">
    <property type="entry name" value="TonB-dependent siderophore receptor"/>
    <property type="match status" value="1"/>
</dbReference>
<evidence type="ECO:0000256" key="7">
    <source>
        <dbReference type="ARBA" id="ARBA00022729"/>
    </source>
</evidence>